<protein>
    <recommendedName>
        <fullName evidence="3">Sortilin N-terminal domain-containing protein</fullName>
    </recommendedName>
</protein>
<comment type="caution">
    <text evidence="4">The sequence shown here is derived from an EMBL/GenBank/DDBJ whole genome shotgun (WGS) entry which is preliminary data.</text>
</comment>
<name>A0A7V4WTZ4_CALAY</name>
<keyword evidence="1" id="KW-0677">Repeat</keyword>
<dbReference type="Pfam" id="PF15902">
    <property type="entry name" value="Sortilin-Vps10"/>
    <property type="match status" value="1"/>
</dbReference>
<evidence type="ECO:0000313" key="4">
    <source>
        <dbReference type="EMBL" id="HGY54769.1"/>
    </source>
</evidence>
<dbReference type="PANTHER" id="PTHR12106">
    <property type="entry name" value="SORTILIN RELATED"/>
    <property type="match status" value="1"/>
</dbReference>
<dbReference type="SUPFAM" id="SSF50939">
    <property type="entry name" value="Sialidases"/>
    <property type="match status" value="1"/>
</dbReference>
<dbReference type="Proteomes" id="UP000885779">
    <property type="component" value="Unassembled WGS sequence"/>
</dbReference>
<sequence length="1038" mass="117195">MDLFNGMKARSIGPAGMSGRVTSIDVVLSDPDIIYIGTASGGVWRSRSGGVHWQPIFDDQPVASIGAVAIDQRIPDIIWVGTGEGNPRNSQSSGNGIYKSIDGGKTWQHLGLEKTHNIHRILIHPYNSDIVYVAAQGSAWGEGKERGIFKTTDGGKTWQKILYVNPKTGAADLVMDPSNPNKLIAAMWEYRRWPWFFKSGGQGSGLYVTFDGGKTWQRRTEKDGLPKGELGRIGLAVSRSMPNVLYALVEAKKTALFRSEDGGFKWKKISDSNIGSRPFYYADLYVDPSNENRVYNLHSIVTVSEDGGKTFHTLIPWQDIHPDHHAWWIHPQNPDFIIDGNDGGMAISRDRGKTWRFIHNLPLAQFYHINYDFEKPYNVYGGMQDNGSWKGPSRIYQRGGIRNSHWLELSFGDGFDVVPDSSNPRYGYSMSQGGWVSRYDSKTGYLKIIRPYHPQGQKLRFNWNAAIAHDPFEPTTIYYGSQYVHKSTDRGDTWEIISPDLTTNDPEKQKQLESGGLTYDVTNAENYTTIVSIAPSPVKKGVIWVGTDDGNIQLTKNGGKSWQNLTSNIDDFPKNGWVTQIHPSVFNEAEAFAVVNNYRQDDWKPYVYHTENYGESWKRIVDEKQVYGHALSFVQDLKAANLYFLGTESGLYVSIDAGKNWTKWTQGFPTVSTMDLKIHPRENDLIIGTFGRAAYIIDRIEPLRALAGQGEQLLHRPLHLFPVPDAEMMIYKSVSGARFPGAEEFKGQNRPYGAMITYILTPDTSEKTPKDDTEQKGPNKKQAVNSLQDSVKIEFLDASGQVIRTLRKKPKFGINRFYWNFRQKGVRFPGQPKPKKEDAPEPSGPQVVPGTYAVRVSHGTFVDSTSFSVRFDPRIPAEIKNLKARHDLAVSFLKKIEKATKAVDQLQEIQKTVKLVSEQIGTTDNDSLKALKKLGKAVNDSAQVLIEQITQKKVQGIRNDPDKVGALLSTAYRYIQSAYDALGEREYTRIRKAEQALKEALKAINRFIKTDWQNYRNKVELNRVSWFKDYEPIKMEEN</sequence>
<dbReference type="SUPFAM" id="SSF110296">
    <property type="entry name" value="Oligoxyloglucan reducing end-specific cellobiohydrolase"/>
    <property type="match status" value="2"/>
</dbReference>
<dbReference type="InterPro" id="IPR031778">
    <property type="entry name" value="Sortilin_N"/>
</dbReference>
<feature type="region of interest" description="Disordered" evidence="2">
    <location>
        <begin position="763"/>
        <end position="784"/>
    </location>
</feature>
<evidence type="ECO:0000256" key="2">
    <source>
        <dbReference type="SAM" id="MobiDB-lite"/>
    </source>
</evidence>
<dbReference type="EMBL" id="DRQG01000031">
    <property type="protein sequence ID" value="HGY54769.1"/>
    <property type="molecule type" value="Genomic_DNA"/>
</dbReference>
<evidence type="ECO:0000259" key="3">
    <source>
        <dbReference type="Pfam" id="PF15902"/>
    </source>
</evidence>
<accession>A0A7V4WTZ4</accession>
<reference evidence="4" key="1">
    <citation type="journal article" date="2020" name="mSystems">
        <title>Genome- and Community-Level Interaction Insights into Carbon Utilization and Element Cycling Functions of Hydrothermarchaeota in Hydrothermal Sediment.</title>
        <authorList>
            <person name="Zhou Z."/>
            <person name="Liu Y."/>
            <person name="Xu W."/>
            <person name="Pan J."/>
            <person name="Luo Z.H."/>
            <person name="Li M."/>
        </authorList>
    </citation>
    <scope>NUCLEOTIDE SEQUENCE [LARGE SCALE GENOMIC DNA]</scope>
    <source>
        <strain evidence="4">HyVt-577</strain>
    </source>
</reference>
<proteinExistence type="predicted"/>
<dbReference type="PANTHER" id="PTHR12106:SF27">
    <property type="entry name" value="SORTILIN-RELATED RECEPTOR"/>
    <property type="match status" value="1"/>
</dbReference>
<feature type="compositionally biased region" description="Basic and acidic residues" evidence="2">
    <location>
        <begin position="764"/>
        <end position="777"/>
    </location>
</feature>
<dbReference type="Gene3D" id="2.130.10.10">
    <property type="entry name" value="YVTN repeat-like/Quinoprotein amine dehydrogenase"/>
    <property type="match status" value="5"/>
</dbReference>
<dbReference type="InterPro" id="IPR036278">
    <property type="entry name" value="Sialidase_sf"/>
</dbReference>
<dbReference type="InterPro" id="IPR050310">
    <property type="entry name" value="VPS10-sortilin"/>
</dbReference>
<organism evidence="4">
    <name type="scientific">Caldithrix abyssi</name>
    <dbReference type="NCBI Taxonomy" id="187145"/>
    <lineage>
        <taxon>Bacteria</taxon>
        <taxon>Pseudomonadati</taxon>
        <taxon>Calditrichota</taxon>
        <taxon>Calditrichia</taxon>
        <taxon>Calditrichales</taxon>
        <taxon>Calditrichaceae</taxon>
        <taxon>Caldithrix</taxon>
    </lineage>
</organism>
<feature type="domain" description="Sortilin N-terminal" evidence="3">
    <location>
        <begin position="97"/>
        <end position="219"/>
    </location>
</feature>
<feature type="region of interest" description="Disordered" evidence="2">
    <location>
        <begin position="825"/>
        <end position="847"/>
    </location>
</feature>
<dbReference type="InterPro" id="IPR015943">
    <property type="entry name" value="WD40/YVTN_repeat-like_dom_sf"/>
</dbReference>
<evidence type="ECO:0000256" key="1">
    <source>
        <dbReference type="ARBA" id="ARBA00022737"/>
    </source>
</evidence>
<dbReference type="CDD" id="cd15482">
    <property type="entry name" value="Sialidase_non-viral"/>
    <property type="match status" value="1"/>
</dbReference>
<gene>
    <name evidence="4" type="ORF">ENK44_03615</name>
</gene>
<dbReference type="AlphaFoldDB" id="A0A7V4WTZ4"/>